<dbReference type="Proteomes" id="UP000246740">
    <property type="component" value="Unassembled WGS sequence"/>
</dbReference>
<proteinExistence type="predicted"/>
<evidence type="ECO:0008006" key="5">
    <source>
        <dbReference type="Google" id="ProtNLM"/>
    </source>
</evidence>
<dbReference type="AlphaFoldDB" id="A0A317XKP4"/>
<reference evidence="3 4" key="1">
    <citation type="journal article" date="2018" name="Mol. Biol. Evol.">
        <title>Broad Genomic Sampling Reveals a Smut Pathogenic Ancestry of the Fungal Clade Ustilaginomycotina.</title>
        <authorList>
            <person name="Kijpornyongpan T."/>
            <person name="Mondo S.J."/>
            <person name="Barry K."/>
            <person name="Sandor L."/>
            <person name="Lee J."/>
            <person name="Lipzen A."/>
            <person name="Pangilinan J."/>
            <person name="LaButti K."/>
            <person name="Hainaut M."/>
            <person name="Henrissat B."/>
            <person name="Grigoriev I.V."/>
            <person name="Spatafora J.W."/>
            <person name="Aime M.C."/>
        </authorList>
    </citation>
    <scope>NUCLEOTIDE SEQUENCE [LARGE SCALE GENOMIC DNA]</scope>
    <source>
        <strain evidence="3 4">MCA 3645</strain>
    </source>
</reference>
<keyword evidence="1" id="KW-0812">Transmembrane</keyword>
<protein>
    <recommendedName>
        <fullName evidence="5">FZ domain-containing protein</fullName>
    </recommendedName>
</protein>
<dbReference type="OrthoDB" id="5405745at2759"/>
<evidence type="ECO:0000256" key="2">
    <source>
        <dbReference type="SAM" id="SignalP"/>
    </source>
</evidence>
<dbReference type="GO" id="GO:0005262">
    <property type="term" value="F:calcium channel activity"/>
    <property type="evidence" value="ECO:0007669"/>
    <property type="project" value="InterPro"/>
</dbReference>
<dbReference type="PANTHER" id="PTHR39142">
    <property type="entry name" value="MID1P"/>
    <property type="match status" value="1"/>
</dbReference>
<dbReference type="FunCoup" id="A0A317XKP4">
    <property type="interactions" value="64"/>
</dbReference>
<feature type="signal peptide" evidence="2">
    <location>
        <begin position="1"/>
        <end position="29"/>
    </location>
</feature>
<dbReference type="Pfam" id="PF12929">
    <property type="entry name" value="Mid1"/>
    <property type="match status" value="1"/>
</dbReference>
<accession>A0A317XKP4</accession>
<dbReference type="GO" id="GO:0098703">
    <property type="term" value="P:calcium ion import across plasma membrane"/>
    <property type="evidence" value="ECO:0007669"/>
    <property type="project" value="InterPro"/>
</dbReference>
<evidence type="ECO:0000313" key="3">
    <source>
        <dbReference type="EMBL" id="PWY98903.1"/>
    </source>
</evidence>
<keyword evidence="1" id="KW-1133">Transmembrane helix</keyword>
<keyword evidence="4" id="KW-1185">Reference proteome</keyword>
<name>A0A317XKP4_9BASI</name>
<dbReference type="PANTHER" id="PTHR39142:SF1">
    <property type="entry name" value="AEL197CP"/>
    <property type="match status" value="1"/>
</dbReference>
<evidence type="ECO:0000313" key="4">
    <source>
        <dbReference type="Proteomes" id="UP000246740"/>
    </source>
</evidence>
<dbReference type="InterPro" id="IPR024338">
    <property type="entry name" value="MID1/Yam8"/>
</dbReference>
<feature type="chain" id="PRO_5016468404" description="FZ domain-containing protein" evidence="2">
    <location>
        <begin position="30"/>
        <end position="627"/>
    </location>
</feature>
<organism evidence="3 4">
    <name type="scientific">Testicularia cyperi</name>
    <dbReference type="NCBI Taxonomy" id="1882483"/>
    <lineage>
        <taxon>Eukaryota</taxon>
        <taxon>Fungi</taxon>
        <taxon>Dikarya</taxon>
        <taxon>Basidiomycota</taxon>
        <taxon>Ustilaginomycotina</taxon>
        <taxon>Ustilaginomycetes</taxon>
        <taxon>Ustilaginales</taxon>
        <taxon>Anthracoideaceae</taxon>
        <taxon>Testicularia</taxon>
    </lineage>
</organism>
<keyword evidence="1" id="KW-0472">Membrane</keyword>
<dbReference type="EMBL" id="KZ819197">
    <property type="protein sequence ID" value="PWY98903.1"/>
    <property type="molecule type" value="Genomic_DNA"/>
</dbReference>
<evidence type="ECO:0000256" key="1">
    <source>
        <dbReference type="SAM" id="Phobius"/>
    </source>
</evidence>
<sequence length="627" mass="67619">MARGSSCLLFWMQAAWLLLCSGLLPGIHGQTTATSTTRTASTTTSSAPARTSTAVLDASVTPVALNDSIIARSNLTLYSQTGAFFNFTIPASRFLNAEDATVTLWTSVSLCSGTAIQAYNTSNSTVLDLLKMSATEARQATLVSLYVSDDDRFQRPGPANASSLSSSNIGFALGGWTSVETKVKQQRTNSSESIWIGVWPPEDGRGVSSGTYEIQIVTSSFAKMESVDYTRRPRLDDTDNRGAIISSFNYTSPAPNLTAIVLPTFGENSLPDSEYFNSSFCAITDALSRTSIRVAQNDTKRGTLANARDDVRRQFSVSGLDAGTNYTFWLAETTLINNDPSLGLTTTLFPSIKMRTKTTDHCRLVSDVPFCPNVAYSIPLSPDISTEAGLATIGDFVDPIFSNFSAMIDTFPCGDPDFGMYSYVQTCETCKQSYRDWLCAVSMPRCTDPLDDPESQSRASQNGTDLTGAPTGLNIDLLPYIVNRNVNGSSASRQPYIDTLLQPGGYGELLPCIYTCYFVERTCPPMINWACPLWDITAQRDYGTFADSGVEGIGAAENGGAGKDGNRWGGYQRYVATDGFGNAYCNSMGVDFFLRESNTAVRSALLGASSLPLLIVTLLTVVTIFSS</sequence>
<feature type="transmembrane region" description="Helical" evidence="1">
    <location>
        <begin position="604"/>
        <end position="625"/>
    </location>
</feature>
<dbReference type="STRING" id="1882483.A0A317XKP4"/>
<keyword evidence="2" id="KW-0732">Signal</keyword>
<dbReference type="InParanoid" id="A0A317XKP4"/>
<gene>
    <name evidence="3" type="ORF">BCV70DRAFT_201686</name>
</gene>